<feature type="domain" description="Helicase C-terminal" evidence="15">
    <location>
        <begin position="825"/>
        <end position="978"/>
    </location>
</feature>
<evidence type="ECO:0000256" key="1">
    <source>
        <dbReference type="ARBA" id="ARBA00004496"/>
    </source>
</evidence>
<evidence type="ECO:0000256" key="8">
    <source>
        <dbReference type="ARBA" id="ARBA00023125"/>
    </source>
</evidence>
<evidence type="ECO:0000256" key="6">
    <source>
        <dbReference type="ARBA" id="ARBA00022806"/>
    </source>
</evidence>
<keyword evidence="4 13" id="KW-0227">DNA damage</keyword>
<evidence type="ECO:0000256" key="12">
    <source>
        <dbReference type="ARBA" id="ARBA00070128"/>
    </source>
</evidence>
<dbReference type="EMBL" id="QLYR01000002">
    <property type="protein sequence ID" value="RAQ29667.1"/>
    <property type="molecule type" value="Genomic_DNA"/>
</dbReference>
<dbReference type="InterPro" id="IPR004576">
    <property type="entry name" value="Mfd"/>
</dbReference>
<dbReference type="InterPro" id="IPR011545">
    <property type="entry name" value="DEAD/DEAH_box_helicase_dom"/>
</dbReference>
<dbReference type="Gene3D" id="3.90.1150.50">
    <property type="entry name" value="Transcription-repair-coupling factor, D7 domain"/>
    <property type="match status" value="1"/>
</dbReference>
<evidence type="ECO:0000256" key="3">
    <source>
        <dbReference type="ARBA" id="ARBA00022741"/>
    </source>
</evidence>
<sequence>MKFLWNALARLPEYQTLEDAVSTGALPAAATGLSGIHKAAVSGALCARQGRKALFLAADEAEAQRIAGDLAALGLRPLVYPARDFNLQDVESASREYEHQRLQVLARMLKAAGSAPDKEPDAAEGWDAVVACIDAALQYTLPPEELEKRTVVLRAGQQVSPEHIIKALLACGYQRAVQIDGAGQFSLRGGILDIFTPGAPNPVRLEFWGDEIDTLSFFDLETQRRTDPVEKIILAPAMEALATNPGALAERLRSLANTLRGKHAAPAKDTLRKHAGKLEDGLALSCADKYITLLYSRVATLFDYLPGNALIFCSEPLKNKERMRSVLWQWGEDVKGYLEEGVLCRGLTEFSETWAYALQQFELRGTVLMDSFARGSYDLPLKNLVHFSVRQLSPWGGSIQLLTEDLQNMLANKWACVVLAGNERSARTTAADLQAQGLPASYLESAEVVQRGTIVVASGALSAGLELPGAFFGLLSHGRLAAAPAKKKKRPKNSQEIYSLADLTPGDYVVHSAHGIGIFDGIHKLDMHGVVKDYIKLRYAKSDTLYVPVTQLDMVSKYIGPREDSGVKLNRLGGSEWQKAKSRVRAAVRDMAKELIKLYAERMQAKGHAFSADNEWQHDFESHFEYDETEDQLRCVEEIKSDMEREAPMDRLLCGDVGFGKTEVALRAAFKCVCDSKQCALLVPTTILAWQHFQTICKRMEGFPVRIELLSRFRTPKQQEDILRRLKRGEIDIVAGTHRLVSKDVKFRDLGLVIIDEEQRFGVAQKERLKDLCKNVDVLTLSATPIPRTLNMALSGIRDMSVIEEAPHDRHPVQTYVLEHDDGILFDAIRRELRRGGQVYYLHNDVASIERVAARIQSHIPEARIGIGHGKMNEQELSEVWRRLIDHEIDVLVCTTIIETGVDVPNANTLIIDNADRMGLSQLHQIRGRVGRSNRRAYAYLTFTRNKVLSDIAQKRLSAIREFTEFGSGFKIAMRDLEIRGAGNILGGEQHGHMEAVGYDMYLKILGEAIKREKGEEVPDYDGECLVDVQLQAHIPEKYIGDLNQRLEIYRRIADIRTQEDALDVTDELIDRFGEPPESVNGLISIALLRNQASRLGIHEVKQQNDTLLFYKQKVDPRQVALLVSTFKKRVMINAGARPYISVKLSGSPLDTLSEVLALLSGAENQPPEKQ</sequence>
<dbReference type="GO" id="GO:0005524">
    <property type="term" value="F:ATP binding"/>
    <property type="evidence" value="ECO:0007669"/>
    <property type="project" value="UniProtKB-UniRule"/>
</dbReference>
<comment type="caution">
    <text evidence="16">The sequence shown here is derived from an EMBL/GenBank/DDBJ whole genome shotgun (WGS) entry which is preliminary data.</text>
</comment>
<dbReference type="EC" id="3.6.4.-" evidence="13"/>
<comment type="subcellular location">
    <subcellularLocation>
        <location evidence="1 13">Cytoplasm</location>
    </subcellularLocation>
</comment>
<evidence type="ECO:0000256" key="2">
    <source>
        <dbReference type="ARBA" id="ARBA00022490"/>
    </source>
</evidence>
<keyword evidence="7 13" id="KW-0067">ATP-binding</keyword>
<dbReference type="Pfam" id="PF02559">
    <property type="entry name" value="CarD_TRCF_RID"/>
    <property type="match status" value="1"/>
</dbReference>
<dbReference type="Proteomes" id="UP000249377">
    <property type="component" value="Unassembled WGS sequence"/>
</dbReference>
<dbReference type="Gene3D" id="3.30.2060.10">
    <property type="entry name" value="Penicillin-binding protein 1b domain"/>
    <property type="match status" value="1"/>
</dbReference>
<keyword evidence="9 13" id="KW-0234">DNA repair</keyword>
<keyword evidence="8 13" id="KW-0238">DNA-binding</keyword>
<dbReference type="InterPro" id="IPR037235">
    <property type="entry name" value="TRCF-like_C_D7"/>
</dbReference>
<dbReference type="AlphaFoldDB" id="A0A328UCX4"/>
<dbReference type="InterPro" id="IPR014001">
    <property type="entry name" value="Helicase_ATP-bd"/>
</dbReference>
<organism evidence="16 17">
    <name type="scientific">Hydrogeniiclostridium mannosilyticum</name>
    <dbReference type="NCBI Taxonomy" id="2764322"/>
    <lineage>
        <taxon>Bacteria</taxon>
        <taxon>Bacillati</taxon>
        <taxon>Bacillota</taxon>
        <taxon>Clostridia</taxon>
        <taxon>Eubacteriales</taxon>
        <taxon>Acutalibacteraceae</taxon>
        <taxon>Hydrogeniiclostridium</taxon>
    </lineage>
</organism>
<keyword evidence="17" id="KW-1185">Reference proteome</keyword>
<evidence type="ECO:0000256" key="7">
    <source>
        <dbReference type="ARBA" id="ARBA00022840"/>
    </source>
</evidence>
<dbReference type="GO" id="GO:0003684">
    <property type="term" value="F:damaged DNA binding"/>
    <property type="evidence" value="ECO:0007669"/>
    <property type="project" value="InterPro"/>
</dbReference>
<dbReference type="PANTHER" id="PTHR47964">
    <property type="entry name" value="ATP-DEPENDENT DNA HELICASE HOMOLOG RECG, CHLOROPLASTIC"/>
    <property type="match status" value="1"/>
</dbReference>
<dbReference type="SMART" id="SM00487">
    <property type="entry name" value="DEXDc"/>
    <property type="match status" value="1"/>
</dbReference>
<name>A0A328UCX4_9FIRM</name>
<evidence type="ECO:0000313" key="16">
    <source>
        <dbReference type="EMBL" id="RAQ29667.1"/>
    </source>
</evidence>
<dbReference type="GO" id="GO:0016787">
    <property type="term" value="F:hydrolase activity"/>
    <property type="evidence" value="ECO:0007669"/>
    <property type="project" value="UniProtKB-KW"/>
</dbReference>
<dbReference type="SMART" id="SM00982">
    <property type="entry name" value="TRCF"/>
    <property type="match status" value="1"/>
</dbReference>
<dbReference type="SUPFAM" id="SSF143517">
    <property type="entry name" value="TRCF domain-like"/>
    <property type="match status" value="1"/>
</dbReference>
<gene>
    <name evidence="13 16" type="primary">mfd</name>
    <name evidence="16" type="ORF">DPQ25_05020</name>
</gene>
<reference evidence="16 17" key="1">
    <citation type="submission" date="2018-06" db="EMBL/GenBank/DDBJ databases">
        <title>Noncontiguous genome sequence of Ruminococcaceae bacterium ASD2818.</title>
        <authorList>
            <person name="Chaplin A.V."/>
            <person name="Sokolova S.R."/>
            <person name="Kochetkova T.O."/>
            <person name="Goltsov A.Y."/>
            <person name="Trofimov D.Y."/>
            <person name="Efimov B.A."/>
        </authorList>
    </citation>
    <scope>NUCLEOTIDE SEQUENCE [LARGE SCALE GENOMIC DNA]</scope>
    <source>
        <strain evidence="16 17">ASD2818</strain>
    </source>
</reference>
<dbReference type="PANTHER" id="PTHR47964:SF1">
    <property type="entry name" value="ATP-DEPENDENT DNA HELICASE HOMOLOG RECG, CHLOROPLASTIC"/>
    <property type="match status" value="1"/>
</dbReference>
<accession>A0A328UCX4</accession>
<dbReference type="Pfam" id="PF00271">
    <property type="entry name" value="Helicase_C"/>
    <property type="match status" value="1"/>
</dbReference>
<dbReference type="Pfam" id="PF00270">
    <property type="entry name" value="DEAD"/>
    <property type="match status" value="1"/>
</dbReference>
<dbReference type="GO" id="GO:0000716">
    <property type="term" value="P:transcription-coupled nucleotide-excision repair, DNA damage recognition"/>
    <property type="evidence" value="ECO:0007669"/>
    <property type="project" value="UniProtKB-UniRule"/>
</dbReference>
<dbReference type="InterPro" id="IPR041471">
    <property type="entry name" value="UvrB_inter"/>
</dbReference>
<dbReference type="Pfam" id="PF17757">
    <property type="entry name" value="UvrB_inter"/>
    <property type="match status" value="1"/>
</dbReference>
<comment type="function">
    <text evidence="13">Couples transcription and DNA repair by recognizing RNA polymerase (RNAP) stalled at DNA lesions. Mediates ATP-dependent release of RNAP and its truncated transcript from the DNA, and recruitment of nucleotide excision repair machinery to the damaged site.</text>
</comment>
<evidence type="ECO:0000256" key="11">
    <source>
        <dbReference type="ARBA" id="ARBA00061399"/>
    </source>
</evidence>
<keyword evidence="6" id="KW-0347">Helicase</keyword>
<dbReference type="SUPFAM" id="SSF141259">
    <property type="entry name" value="CarD-like"/>
    <property type="match status" value="1"/>
</dbReference>
<evidence type="ECO:0000256" key="10">
    <source>
        <dbReference type="ARBA" id="ARBA00061104"/>
    </source>
</evidence>
<dbReference type="Gene3D" id="2.40.10.170">
    <property type="match status" value="1"/>
</dbReference>
<dbReference type="GO" id="GO:0006355">
    <property type="term" value="P:regulation of DNA-templated transcription"/>
    <property type="evidence" value="ECO:0007669"/>
    <property type="project" value="UniProtKB-UniRule"/>
</dbReference>
<evidence type="ECO:0000256" key="4">
    <source>
        <dbReference type="ARBA" id="ARBA00022763"/>
    </source>
</evidence>
<protein>
    <recommendedName>
        <fullName evidence="12 13">Transcription-repair-coupling factor</fullName>
        <shortName evidence="13">TRCF</shortName>
        <ecNumber evidence="13">3.6.4.-</ecNumber>
    </recommendedName>
</protein>
<dbReference type="PROSITE" id="PS51192">
    <property type="entry name" value="HELICASE_ATP_BIND_1"/>
    <property type="match status" value="1"/>
</dbReference>
<comment type="similarity">
    <text evidence="10 13">In the N-terminal section; belongs to the UvrB family.</text>
</comment>
<dbReference type="InterPro" id="IPR027417">
    <property type="entry name" value="P-loop_NTPase"/>
</dbReference>
<dbReference type="GO" id="GO:0005737">
    <property type="term" value="C:cytoplasm"/>
    <property type="evidence" value="ECO:0007669"/>
    <property type="project" value="UniProtKB-SubCell"/>
</dbReference>
<dbReference type="InterPro" id="IPR047112">
    <property type="entry name" value="RecG/Mfd"/>
</dbReference>
<keyword evidence="3 13" id="KW-0547">Nucleotide-binding</keyword>
<dbReference type="SUPFAM" id="SSF52540">
    <property type="entry name" value="P-loop containing nucleoside triphosphate hydrolases"/>
    <property type="match status" value="4"/>
</dbReference>
<evidence type="ECO:0000256" key="5">
    <source>
        <dbReference type="ARBA" id="ARBA00022801"/>
    </source>
</evidence>
<evidence type="ECO:0000256" key="9">
    <source>
        <dbReference type="ARBA" id="ARBA00023204"/>
    </source>
</evidence>
<feature type="domain" description="Helicase ATP-binding" evidence="14">
    <location>
        <begin position="642"/>
        <end position="803"/>
    </location>
</feature>
<dbReference type="NCBIfam" id="TIGR00580">
    <property type="entry name" value="mfd"/>
    <property type="match status" value="1"/>
</dbReference>
<dbReference type="HAMAP" id="MF_00969">
    <property type="entry name" value="TRCF"/>
    <property type="match status" value="1"/>
</dbReference>
<dbReference type="SMART" id="SM01058">
    <property type="entry name" value="CarD_TRCF"/>
    <property type="match status" value="1"/>
</dbReference>
<dbReference type="SMART" id="SM00490">
    <property type="entry name" value="HELICc"/>
    <property type="match status" value="1"/>
</dbReference>
<dbReference type="Gene3D" id="3.40.50.11180">
    <property type="match status" value="1"/>
</dbReference>
<dbReference type="InterPro" id="IPR003711">
    <property type="entry name" value="CarD-like/TRCF_RID"/>
</dbReference>
<dbReference type="PROSITE" id="PS51194">
    <property type="entry name" value="HELICASE_CTER"/>
    <property type="match status" value="1"/>
</dbReference>
<keyword evidence="5 13" id="KW-0378">Hydrolase</keyword>
<evidence type="ECO:0000256" key="13">
    <source>
        <dbReference type="HAMAP-Rule" id="MF_00969"/>
    </source>
</evidence>
<dbReference type="RefSeq" id="WP_112332097.1">
    <property type="nucleotide sequence ID" value="NZ_JBKYJQ010000002.1"/>
</dbReference>
<dbReference type="CDD" id="cd17991">
    <property type="entry name" value="DEXHc_TRCF"/>
    <property type="match status" value="1"/>
</dbReference>
<proteinExistence type="inferred from homology"/>
<keyword evidence="2 13" id="KW-0963">Cytoplasm</keyword>
<dbReference type="GO" id="GO:0003678">
    <property type="term" value="F:DNA helicase activity"/>
    <property type="evidence" value="ECO:0007669"/>
    <property type="project" value="TreeGrafter"/>
</dbReference>
<evidence type="ECO:0000313" key="17">
    <source>
        <dbReference type="Proteomes" id="UP000249377"/>
    </source>
</evidence>
<evidence type="ECO:0000259" key="14">
    <source>
        <dbReference type="PROSITE" id="PS51192"/>
    </source>
</evidence>
<dbReference type="InterPro" id="IPR001650">
    <property type="entry name" value="Helicase_C-like"/>
</dbReference>
<dbReference type="FunFam" id="3.40.50.300:FF:000546">
    <property type="entry name" value="Transcription-repair-coupling factor"/>
    <property type="match status" value="1"/>
</dbReference>
<evidence type="ECO:0000259" key="15">
    <source>
        <dbReference type="PROSITE" id="PS51194"/>
    </source>
</evidence>
<dbReference type="InterPro" id="IPR005118">
    <property type="entry name" value="TRCF_C"/>
</dbReference>
<comment type="similarity">
    <text evidence="11 13">In the C-terminal section; belongs to the helicase family. RecG subfamily.</text>
</comment>
<dbReference type="Gene3D" id="3.40.50.300">
    <property type="entry name" value="P-loop containing nucleotide triphosphate hydrolases"/>
    <property type="match status" value="2"/>
</dbReference>
<dbReference type="Pfam" id="PF03461">
    <property type="entry name" value="TRCF"/>
    <property type="match status" value="1"/>
</dbReference>
<dbReference type="InterPro" id="IPR036101">
    <property type="entry name" value="CarD-like/TRCF_RID_sf"/>
</dbReference>